<accession>A0ABD1P256</accession>
<dbReference type="AlphaFoldDB" id="A0ABD1P256"/>
<protein>
    <submittedName>
        <fullName evidence="1">Uncharacterized protein</fullName>
    </submittedName>
</protein>
<organism evidence="1 2">
    <name type="scientific">Forsythia ovata</name>
    <dbReference type="NCBI Taxonomy" id="205694"/>
    <lineage>
        <taxon>Eukaryota</taxon>
        <taxon>Viridiplantae</taxon>
        <taxon>Streptophyta</taxon>
        <taxon>Embryophyta</taxon>
        <taxon>Tracheophyta</taxon>
        <taxon>Spermatophyta</taxon>
        <taxon>Magnoliopsida</taxon>
        <taxon>eudicotyledons</taxon>
        <taxon>Gunneridae</taxon>
        <taxon>Pentapetalae</taxon>
        <taxon>asterids</taxon>
        <taxon>lamiids</taxon>
        <taxon>Lamiales</taxon>
        <taxon>Oleaceae</taxon>
        <taxon>Forsythieae</taxon>
        <taxon>Forsythia</taxon>
    </lineage>
</organism>
<dbReference type="EMBL" id="JBFOLJ010000033">
    <property type="protein sequence ID" value="KAL2457941.1"/>
    <property type="molecule type" value="Genomic_DNA"/>
</dbReference>
<comment type="caution">
    <text evidence="1">The sequence shown here is derived from an EMBL/GenBank/DDBJ whole genome shotgun (WGS) entry which is preliminary data.</text>
</comment>
<proteinExistence type="predicted"/>
<sequence length="112" mass="12359">MAPSAAQIGGSLTASTALIQFDSRPSTPANISPSKMAIHSAKYREKVPDSTLENAATIFPSWFLHMTSTPYLSLPLSLQFCKAASTFIFKQPLGIRLDIKQQKPQKNRFYVL</sequence>
<keyword evidence="2" id="KW-1185">Reference proteome</keyword>
<reference evidence="2" key="1">
    <citation type="submission" date="2024-07" db="EMBL/GenBank/DDBJ databases">
        <title>Two chromosome-level genome assemblies of Korean endemic species Abeliophyllum distichum and Forsythia ovata (Oleaceae).</title>
        <authorList>
            <person name="Jang H."/>
        </authorList>
    </citation>
    <scope>NUCLEOTIDE SEQUENCE [LARGE SCALE GENOMIC DNA]</scope>
</reference>
<dbReference type="Proteomes" id="UP001604277">
    <property type="component" value="Unassembled WGS sequence"/>
</dbReference>
<evidence type="ECO:0000313" key="1">
    <source>
        <dbReference type="EMBL" id="KAL2457941.1"/>
    </source>
</evidence>
<name>A0ABD1P256_9LAMI</name>
<evidence type="ECO:0000313" key="2">
    <source>
        <dbReference type="Proteomes" id="UP001604277"/>
    </source>
</evidence>
<gene>
    <name evidence="1" type="ORF">Fot_55998</name>
</gene>